<dbReference type="AlphaFoldDB" id="A0A4U1F5A2"/>
<reference evidence="5" key="1">
    <citation type="journal article" date="2019" name="IScience">
        <title>Narwhal Genome Reveals Long-Term Low Genetic Diversity despite Current Large Abundance Size.</title>
        <authorList>
            <person name="Westbury M.V."/>
            <person name="Petersen B."/>
            <person name="Garde E."/>
            <person name="Heide-Jorgensen M.P."/>
            <person name="Lorenzen E.D."/>
        </authorList>
    </citation>
    <scope>NUCLEOTIDE SEQUENCE [LARGE SCALE GENOMIC DNA]</scope>
</reference>
<dbReference type="InterPro" id="IPR003961">
    <property type="entry name" value="FN3_dom"/>
</dbReference>
<feature type="compositionally biased region" description="Polar residues" evidence="1">
    <location>
        <begin position="256"/>
        <end position="268"/>
    </location>
</feature>
<feature type="compositionally biased region" description="Low complexity" evidence="1">
    <location>
        <begin position="440"/>
        <end position="450"/>
    </location>
</feature>
<feature type="transmembrane region" description="Helical" evidence="2">
    <location>
        <begin position="470"/>
        <end position="497"/>
    </location>
</feature>
<feature type="compositionally biased region" description="Low complexity" evidence="1">
    <location>
        <begin position="284"/>
        <end position="307"/>
    </location>
</feature>
<feature type="compositionally biased region" description="Basic and acidic residues" evidence="1">
    <location>
        <begin position="412"/>
        <end position="422"/>
    </location>
</feature>
<proteinExistence type="predicted"/>
<dbReference type="InterPro" id="IPR036116">
    <property type="entry name" value="FN3_sf"/>
</dbReference>
<feature type="region of interest" description="Disordered" evidence="1">
    <location>
        <begin position="319"/>
        <end position="422"/>
    </location>
</feature>
<dbReference type="Proteomes" id="UP000308365">
    <property type="component" value="Unassembled WGS sequence"/>
</dbReference>
<dbReference type="CDD" id="cd00063">
    <property type="entry name" value="FN3"/>
    <property type="match status" value="1"/>
</dbReference>
<comment type="caution">
    <text evidence="4">The sequence shown here is derived from an EMBL/GenBank/DDBJ whole genome shotgun (WGS) entry which is preliminary data.</text>
</comment>
<accession>A0A4U1F5A2</accession>
<feature type="compositionally biased region" description="Basic and acidic residues" evidence="1">
    <location>
        <begin position="149"/>
        <end position="190"/>
    </location>
</feature>
<feature type="transmembrane region" description="Helical" evidence="2">
    <location>
        <begin position="104"/>
        <end position="128"/>
    </location>
</feature>
<dbReference type="SUPFAM" id="SSF49265">
    <property type="entry name" value="Fibronectin type III"/>
    <property type="match status" value="1"/>
</dbReference>
<evidence type="ECO:0000259" key="3">
    <source>
        <dbReference type="PROSITE" id="PS50853"/>
    </source>
</evidence>
<gene>
    <name evidence="4" type="ORF">EI555_008501</name>
</gene>
<dbReference type="Pfam" id="PF00041">
    <property type="entry name" value="fn3"/>
    <property type="match status" value="1"/>
</dbReference>
<dbReference type="FunFam" id="2.60.40.10:FF:000221">
    <property type="entry name" value="neural cell adhesion molecule 1 isoform X2"/>
    <property type="match status" value="1"/>
</dbReference>
<evidence type="ECO:0000256" key="2">
    <source>
        <dbReference type="SAM" id="Phobius"/>
    </source>
</evidence>
<keyword evidence="2" id="KW-0472">Membrane</keyword>
<evidence type="ECO:0000256" key="1">
    <source>
        <dbReference type="SAM" id="MobiDB-lite"/>
    </source>
</evidence>
<dbReference type="Gene3D" id="2.60.40.10">
    <property type="entry name" value="Immunoglobulins"/>
    <property type="match status" value="1"/>
</dbReference>
<feature type="compositionally biased region" description="Low complexity" evidence="1">
    <location>
        <begin position="191"/>
        <end position="200"/>
    </location>
</feature>
<organism evidence="4 5">
    <name type="scientific">Monodon monoceros</name>
    <name type="common">Narwhal</name>
    <name type="synonym">Ceratodon monodon</name>
    <dbReference type="NCBI Taxonomy" id="40151"/>
    <lineage>
        <taxon>Eukaryota</taxon>
        <taxon>Metazoa</taxon>
        <taxon>Chordata</taxon>
        <taxon>Craniata</taxon>
        <taxon>Vertebrata</taxon>
        <taxon>Euteleostomi</taxon>
        <taxon>Mammalia</taxon>
        <taxon>Eutheria</taxon>
        <taxon>Laurasiatheria</taxon>
        <taxon>Artiodactyla</taxon>
        <taxon>Whippomorpha</taxon>
        <taxon>Cetacea</taxon>
        <taxon>Odontoceti</taxon>
        <taxon>Monodontidae</taxon>
        <taxon>Monodon</taxon>
    </lineage>
</organism>
<name>A0A4U1F5A2_MONMO</name>
<feature type="region of interest" description="Disordered" evidence="1">
    <location>
        <begin position="147"/>
        <end position="200"/>
    </location>
</feature>
<feature type="compositionally biased region" description="Pro residues" evidence="1">
    <location>
        <begin position="331"/>
        <end position="343"/>
    </location>
</feature>
<feature type="compositionally biased region" description="Low complexity" evidence="1">
    <location>
        <begin position="344"/>
        <end position="354"/>
    </location>
</feature>
<sequence>MGEDGNSIKVNLIKQDDGGSPIRHYLVKYRAKLSSEWKPEIRLPSGSDHVMLKSLDWNAEYEVYVVAENQQGKSKAAHFVFRTSAQPTAIPANGSPTSGLSTGAIVGILVVTFVLLLVAVDVTCYFLNKCGLLMCIAVNLCGKAGPGAKGKDMEEGKAAFSKDESKEPIVEVRTEEERTPNHDGGKHTEPNETTPLTEPELPADTTATVEDMLPSVTTVTANSDTITETFATAQNSPTSETTTLTSSIAPLATAAPDSNSVPAGQATPSKGPGVATTSPPPASAPKVAPLVDLSDPPTSAPAASSLSSSVLANQGGVLSPSAPASAGEAPKAPPASKPVPPPAGAAGPLAVAPTTPTPEVPPAKQEAPGTKGPDPEPTQPGAAKSPAEAARALASPKSEAASISTTNPAQGEDFKMDEGNFKTPDIDLAKDVFAALGSPAPAAGASGQAPELAPSTADGSVPPAPAKTEYGLSLSIVVGWCPVVVVCVCAVSSLLDVSSAYSRASRRRLSARGWAEAESGDRQQARQAAAC</sequence>
<feature type="region of interest" description="Disordered" evidence="1">
    <location>
        <begin position="512"/>
        <end position="531"/>
    </location>
</feature>
<evidence type="ECO:0000313" key="4">
    <source>
        <dbReference type="EMBL" id="TKC43796.1"/>
    </source>
</evidence>
<dbReference type="InterPro" id="IPR013783">
    <property type="entry name" value="Ig-like_fold"/>
</dbReference>
<evidence type="ECO:0000313" key="5">
    <source>
        <dbReference type="Proteomes" id="UP000308365"/>
    </source>
</evidence>
<dbReference type="EMBL" id="RWIC01000443">
    <property type="protein sequence ID" value="TKC43796.1"/>
    <property type="molecule type" value="Genomic_DNA"/>
</dbReference>
<protein>
    <recommendedName>
        <fullName evidence="3">Fibronectin type-III domain-containing protein</fullName>
    </recommendedName>
</protein>
<feature type="region of interest" description="Disordered" evidence="1">
    <location>
        <begin position="440"/>
        <end position="461"/>
    </location>
</feature>
<keyword evidence="2" id="KW-1133">Transmembrane helix</keyword>
<feature type="domain" description="Fibronectin type-III" evidence="3">
    <location>
        <begin position="1"/>
        <end position="87"/>
    </location>
</feature>
<keyword evidence="2" id="KW-0812">Transmembrane</keyword>
<dbReference type="PROSITE" id="PS50853">
    <property type="entry name" value="FN3"/>
    <property type="match status" value="1"/>
</dbReference>
<feature type="region of interest" description="Disordered" evidence="1">
    <location>
        <begin position="253"/>
        <end position="307"/>
    </location>
</feature>
<feature type="compositionally biased region" description="Low complexity" evidence="1">
    <location>
        <begin position="320"/>
        <end position="330"/>
    </location>
</feature>